<evidence type="ECO:0000256" key="1">
    <source>
        <dbReference type="ARBA" id="ARBA00023015"/>
    </source>
</evidence>
<dbReference type="SUPFAM" id="SSF47413">
    <property type="entry name" value="lambda repressor-like DNA-binding domains"/>
    <property type="match status" value="1"/>
</dbReference>
<dbReference type="EMBL" id="AP024563">
    <property type="protein sequence ID" value="BCU05544.1"/>
    <property type="molecule type" value="Genomic_DNA"/>
</dbReference>
<keyword evidence="3" id="KW-0804">Transcription</keyword>
<dbReference type="InterPro" id="IPR001387">
    <property type="entry name" value="Cro/C1-type_HTH"/>
</dbReference>
<dbReference type="PANTHER" id="PTHR36511">
    <property type="entry name" value="MERR FAMILY BACTERIAL REGULATORY PROTEIN"/>
    <property type="match status" value="1"/>
</dbReference>
<sequence length="135" mass="15344">MLKLRDKSLEHLAGEKQRITPARNMITRDATTNQYRSEALASIHETMEALHELGAIDKQTMREFDDSCLTPPASFPPEAMRALREREHRSQPVFARYLNVSKNLISDWERGVKRPGGPALRLPTVIEKHGIQSIA</sequence>
<organism evidence="5 6">
    <name type="scientific">Allochromatium tepidum</name>
    <dbReference type="NCBI Taxonomy" id="553982"/>
    <lineage>
        <taxon>Bacteria</taxon>
        <taxon>Pseudomonadati</taxon>
        <taxon>Pseudomonadota</taxon>
        <taxon>Gammaproteobacteria</taxon>
        <taxon>Chromatiales</taxon>
        <taxon>Chromatiaceae</taxon>
        <taxon>Allochromatium</taxon>
    </lineage>
</organism>
<evidence type="ECO:0000313" key="6">
    <source>
        <dbReference type="Proteomes" id="UP000680679"/>
    </source>
</evidence>
<dbReference type="Gene3D" id="1.10.260.40">
    <property type="entry name" value="lambda repressor-like DNA-binding domains"/>
    <property type="match status" value="1"/>
</dbReference>
<dbReference type="PANTHER" id="PTHR36511:SF3">
    <property type="entry name" value="ANTITOXIN HIGA-2"/>
    <property type="match status" value="1"/>
</dbReference>
<evidence type="ECO:0000256" key="2">
    <source>
        <dbReference type="ARBA" id="ARBA00023125"/>
    </source>
</evidence>
<keyword evidence="2" id="KW-0238">DNA-binding</keyword>
<dbReference type="InterPro" id="IPR052359">
    <property type="entry name" value="HTH-type_reg/antitoxin"/>
</dbReference>
<evidence type="ECO:0000256" key="3">
    <source>
        <dbReference type="ARBA" id="ARBA00023163"/>
    </source>
</evidence>
<dbReference type="Proteomes" id="UP000680679">
    <property type="component" value="Chromosome"/>
</dbReference>
<protein>
    <submittedName>
        <fullName evidence="5">Transcriptional regulator</fullName>
    </submittedName>
</protein>
<evidence type="ECO:0000313" key="5">
    <source>
        <dbReference type="EMBL" id="BCU05544.1"/>
    </source>
</evidence>
<keyword evidence="6" id="KW-1185">Reference proteome</keyword>
<accession>A0ABM7QIJ4</accession>
<dbReference type="PROSITE" id="PS50943">
    <property type="entry name" value="HTH_CROC1"/>
    <property type="match status" value="1"/>
</dbReference>
<reference evidence="5 6" key="1">
    <citation type="submission" date="2021-04" db="EMBL/GenBank/DDBJ databases">
        <title>Complete genome sequencing of Allochromatium tepidum strain NZ.</title>
        <authorList>
            <person name="Tsukatani Y."/>
            <person name="Mori H."/>
        </authorList>
    </citation>
    <scope>NUCLEOTIDE SEQUENCE [LARGE SCALE GENOMIC DNA]</scope>
    <source>
        <strain evidence="5 6">NZ</strain>
    </source>
</reference>
<evidence type="ECO:0000259" key="4">
    <source>
        <dbReference type="PROSITE" id="PS50943"/>
    </source>
</evidence>
<name>A0ABM7QIJ4_9GAMM</name>
<dbReference type="CDD" id="cd00093">
    <property type="entry name" value="HTH_XRE"/>
    <property type="match status" value="1"/>
</dbReference>
<proteinExistence type="predicted"/>
<feature type="domain" description="HTH cro/C1-type" evidence="4">
    <location>
        <begin position="80"/>
        <end position="115"/>
    </location>
</feature>
<keyword evidence="1" id="KW-0805">Transcription regulation</keyword>
<dbReference type="InterPro" id="IPR010982">
    <property type="entry name" value="Lambda_DNA-bd_dom_sf"/>
</dbReference>
<gene>
    <name evidence="5" type="ORF">Atep_02210</name>
</gene>
<dbReference type="Pfam" id="PF01381">
    <property type="entry name" value="HTH_3"/>
    <property type="match status" value="1"/>
</dbReference>